<evidence type="ECO:0000256" key="6">
    <source>
        <dbReference type="ARBA" id="ARBA00047942"/>
    </source>
</evidence>
<dbReference type="Gene3D" id="3.40.50.150">
    <property type="entry name" value="Vaccinia Virus protein VP39"/>
    <property type="match status" value="1"/>
</dbReference>
<protein>
    <recommendedName>
        <fullName evidence="1">site-specific DNA-methyltransferase (adenine-specific)</fullName>
        <ecNumber evidence="1">2.1.1.72</ecNumber>
    </recommendedName>
</protein>
<name>A0A8S5N4Q8_9CAUD</name>
<keyword evidence="5" id="KW-0680">Restriction system</keyword>
<dbReference type="PANTHER" id="PTHR42933:SF1">
    <property type="entry name" value="SITE-SPECIFIC DNA-METHYLTRANSFERASE (ADENINE-SPECIFIC)"/>
    <property type="match status" value="1"/>
</dbReference>
<evidence type="ECO:0000256" key="4">
    <source>
        <dbReference type="ARBA" id="ARBA00022691"/>
    </source>
</evidence>
<proteinExistence type="predicted"/>
<sequence>MELKELTSRFIDILGIQNTADISIAIAERVVNDSLGLQKETIFAEYLKLCPNLEVDYLQKIHQFFNSDRVEKKQDFTPACLGKLLAALTPCGEWVLDCCAGSGALTIQKWAQDKTQKFYCEELDSNVIPLLLFNLSVRNITGYVINKNVVTEEVFKIWKLEAGERYSVITEIKELPDLNFDCAISNPPYNIPWMPTNSKRFNGWPLLPPKGNANLVFVARLLENLKGTAAAILPCGVLDKNNEQGIREYLLNQHFIKSVIVLPDRMFESTSIPVCVIVFEAGSNNTVFIDQRNKFNTETRLQKGELHMANRTYHKEVKVLTDAHIADIVKIIDEKIEIKGHSKVGFPKDCAQNKYVLLPSRYIEFETEECIHRPFKEIINDINKIIAEKNIVKITVNETIAKDLGLQEIAELVKQGNQGIESQNVTYEKLLDAKIEKEDYISLTKNKNEFKFENKNKECLSSLFKILLPMWKQHIFYLNEQENILLAELRDAMLLELMSGKLTIE</sequence>
<organism evidence="8">
    <name type="scientific">Myoviridae sp. ctxpQ22</name>
    <dbReference type="NCBI Taxonomy" id="2826715"/>
    <lineage>
        <taxon>Viruses</taxon>
        <taxon>Duplodnaviria</taxon>
        <taxon>Heunggongvirae</taxon>
        <taxon>Uroviricota</taxon>
        <taxon>Caudoviricetes</taxon>
    </lineage>
</organism>
<dbReference type="PROSITE" id="PS00092">
    <property type="entry name" value="N6_MTASE"/>
    <property type="match status" value="1"/>
</dbReference>
<evidence type="ECO:0000313" key="8">
    <source>
        <dbReference type="EMBL" id="DAD89436.1"/>
    </source>
</evidence>
<dbReference type="PANTHER" id="PTHR42933">
    <property type="entry name" value="SLR6095 PROTEIN"/>
    <property type="match status" value="1"/>
</dbReference>
<dbReference type="SUPFAM" id="SSF53335">
    <property type="entry name" value="S-adenosyl-L-methionine-dependent methyltransferases"/>
    <property type="match status" value="1"/>
</dbReference>
<comment type="catalytic activity">
    <reaction evidence="6">
        <text>a 2'-deoxyadenosine in DNA + S-adenosyl-L-methionine = an N(6)-methyl-2'-deoxyadenosine in DNA + S-adenosyl-L-homocysteine + H(+)</text>
        <dbReference type="Rhea" id="RHEA:15197"/>
        <dbReference type="Rhea" id="RHEA-COMP:12418"/>
        <dbReference type="Rhea" id="RHEA-COMP:12419"/>
        <dbReference type="ChEBI" id="CHEBI:15378"/>
        <dbReference type="ChEBI" id="CHEBI:57856"/>
        <dbReference type="ChEBI" id="CHEBI:59789"/>
        <dbReference type="ChEBI" id="CHEBI:90615"/>
        <dbReference type="ChEBI" id="CHEBI:90616"/>
        <dbReference type="EC" id="2.1.1.72"/>
    </reaction>
</comment>
<dbReference type="GO" id="GO:0009007">
    <property type="term" value="F:site-specific DNA-methyltransferase (adenine-specific) activity"/>
    <property type="evidence" value="ECO:0007669"/>
    <property type="project" value="UniProtKB-EC"/>
</dbReference>
<dbReference type="InterPro" id="IPR029063">
    <property type="entry name" value="SAM-dependent_MTases_sf"/>
</dbReference>
<dbReference type="EC" id="2.1.1.72" evidence="1"/>
<evidence type="ECO:0000259" key="7">
    <source>
        <dbReference type="Pfam" id="PF02384"/>
    </source>
</evidence>
<dbReference type="EMBL" id="BK015061">
    <property type="protein sequence ID" value="DAD89436.1"/>
    <property type="molecule type" value="Genomic_DNA"/>
</dbReference>
<dbReference type="GO" id="GO:0008170">
    <property type="term" value="F:N-methyltransferase activity"/>
    <property type="evidence" value="ECO:0007669"/>
    <property type="project" value="InterPro"/>
</dbReference>
<dbReference type="InterPro" id="IPR002052">
    <property type="entry name" value="DNA_methylase_N6_adenine_CS"/>
</dbReference>
<keyword evidence="4" id="KW-0949">S-adenosyl-L-methionine</keyword>
<evidence type="ECO:0000256" key="5">
    <source>
        <dbReference type="ARBA" id="ARBA00022747"/>
    </source>
</evidence>
<evidence type="ECO:0000256" key="1">
    <source>
        <dbReference type="ARBA" id="ARBA00011900"/>
    </source>
</evidence>
<feature type="domain" description="DNA methylase adenine-specific" evidence="7">
    <location>
        <begin position="63"/>
        <end position="368"/>
    </location>
</feature>
<dbReference type="InterPro" id="IPR051537">
    <property type="entry name" value="DNA_Adenine_Mtase"/>
</dbReference>
<evidence type="ECO:0000256" key="3">
    <source>
        <dbReference type="ARBA" id="ARBA00022679"/>
    </source>
</evidence>
<dbReference type="Pfam" id="PF02384">
    <property type="entry name" value="N6_Mtase"/>
    <property type="match status" value="1"/>
</dbReference>
<reference evidence="8" key="1">
    <citation type="journal article" date="2021" name="Proc. Natl. Acad. Sci. U.S.A.">
        <title>A Catalog of Tens of Thousands of Viruses from Human Metagenomes Reveals Hidden Associations with Chronic Diseases.</title>
        <authorList>
            <person name="Tisza M.J."/>
            <person name="Buck C.B."/>
        </authorList>
    </citation>
    <scope>NUCLEOTIDE SEQUENCE</scope>
    <source>
        <strain evidence="8">CtxpQ22</strain>
    </source>
</reference>
<dbReference type="GO" id="GO:0032259">
    <property type="term" value="P:methylation"/>
    <property type="evidence" value="ECO:0007669"/>
    <property type="project" value="UniProtKB-KW"/>
</dbReference>
<keyword evidence="3" id="KW-0808">Transferase</keyword>
<keyword evidence="2 8" id="KW-0489">Methyltransferase</keyword>
<dbReference type="GO" id="GO:0009307">
    <property type="term" value="P:DNA restriction-modification system"/>
    <property type="evidence" value="ECO:0007669"/>
    <property type="project" value="UniProtKB-KW"/>
</dbReference>
<dbReference type="InterPro" id="IPR003356">
    <property type="entry name" value="DNA_methylase_A-5"/>
</dbReference>
<dbReference type="GO" id="GO:0003677">
    <property type="term" value="F:DNA binding"/>
    <property type="evidence" value="ECO:0007669"/>
    <property type="project" value="InterPro"/>
</dbReference>
<evidence type="ECO:0000256" key="2">
    <source>
        <dbReference type="ARBA" id="ARBA00022603"/>
    </source>
</evidence>
<accession>A0A8S5N4Q8</accession>